<keyword evidence="5" id="KW-0813">Transport</keyword>
<evidence type="ECO:0000256" key="2">
    <source>
        <dbReference type="ARBA" id="ARBA00022692"/>
    </source>
</evidence>
<gene>
    <name evidence="8" type="ORF">DSPE1174_LOCUS14733</name>
</gene>
<dbReference type="PANTHER" id="PTHR47567:SF1">
    <property type="entry name" value="NAD-DEPENDENT EPIMERASE_DEHYDRATASE DOMAIN-CONTAINING PROTEIN"/>
    <property type="match status" value="1"/>
</dbReference>
<protein>
    <recommendedName>
        <fullName evidence="9">Mitochondrial carrier protein</fullName>
    </recommendedName>
</protein>
<feature type="transmembrane region" description="Helical" evidence="6">
    <location>
        <begin position="197"/>
        <end position="217"/>
    </location>
</feature>
<feature type="signal peptide" evidence="7">
    <location>
        <begin position="1"/>
        <end position="25"/>
    </location>
</feature>
<keyword evidence="2 4" id="KW-0812">Transmembrane</keyword>
<evidence type="ECO:0000256" key="4">
    <source>
        <dbReference type="PROSITE-ProRule" id="PRU00282"/>
    </source>
</evidence>
<keyword evidence="6" id="KW-1133">Transmembrane helix</keyword>
<dbReference type="AlphaFoldDB" id="A0A7S2CJL7"/>
<evidence type="ECO:0000256" key="6">
    <source>
        <dbReference type="SAM" id="Phobius"/>
    </source>
</evidence>
<feature type="chain" id="PRO_5031562344" description="Mitochondrial carrier protein" evidence="7">
    <location>
        <begin position="26"/>
        <end position="331"/>
    </location>
</feature>
<dbReference type="InterPro" id="IPR018108">
    <property type="entry name" value="MCP_transmembrane"/>
</dbReference>
<dbReference type="PROSITE" id="PS50920">
    <property type="entry name" value="SOLCAR"/>
    <property type="match status" value="1"/>
</dbReference>
<comment type="similarity">
    <text evidence="5">Belongs to the mitochondrial carrier (TC 2.A.29) family.</text>
</comment>
<dbReference type="SUPFAM" id="SSF103506">
    <property type="entry name" value="Mitochondrial carrier"/>
    <property type="match status" value="1"/>
</dbReference>
<comment type="subcellular location">
    <subcellularLocation>
        <location evidence="1">Membrane</location>
        <topology evidence="1">Multi-pass membrane protein</topology>
    </subcellularLocation>
</comment>
<evidence type="ECO:0000256" key="5">
    <source>
        <dbReference type="RuleBase" id="RU000488"/>
    </source>
</evidence>
<dbReference type="GO" id="GO:0016020">
    <property type="term" value="C:membrane"/>
    <property type="evidence" value="ECO:0007669"/>
    <property type="project" value="UniProtKB-SubCell"/>
</dbReference>
<feature type="transmembrane region" description="Helical" evidence="6">
    <location>
        <begin position="145"/>
        <end position="165"/>
    </location>
</feature>
<keyword evidence="3 4" id="KW-0472">Membrane</keyword>
<accession>A0A7S2CJL7</accession>
<dbReference type="InterPro" id="IPR023395">
    <property type="entry name" value="MCP_dom_sf"/>
</dbReference>
<evidence type="ECO:0008006" key="9">
    <source>
        <dbReference type="Google" id="ProtNLM"/>
    </source>
</evidence>
<evidence type="ECO:0000313" key="8">
    <source>
        <dbReference type="EMBL" id="CAD9425717.1"/>
    </source>
</evidence>
<dbReference type="Pfam" id="PF00153">
    <property type="entry name" value="Mito_carr"/>
    <property type="match status" value="1"/>
</dbReference>
<dbReference type="PANTHER" id="PTHR47567">
    <property type="entry name" value="MITOCHONDRIAL SUBSTRATE/SOLUTE CARRIER"/>
    <property type="match status" value="1"/>
</dbReference>
<sequence length="331" mass="36548">MKNSRWQMILVQLAVIAIAAHCVTADVKNESFAEINETTKKKKSLGVIFRNAGKRAMKGGLPGAAAGAVQVSMLMWLRTTLNFQYKYGYTMREAFRHLYGEGGIGRLYKGISFAIFQQPLVRFGGAAVNEGMMAINESFDITSPFGVALMTSLASVTAGLWRLLIIPLDTCKTMLQVEGSKGFKLLMIRVRNGNIRYLYSGAYASALTTVVGHFPWFVIFNSLNHRLSVPTPPLMKLMRNALIGMIASAASDVSTNWLRVLKATKQSTIVQDGVSYVQIIRSIIASHGIRGFLFRGLSTRLLGNAVQSIIFTVVWRHLMQLNESRESSEGI</sequence>
<evidence type="ECO:0000256" key="3">
    <source>
        <dbReference type="ARBA" id="ARBA00023136"/>
    </source>
</evidence>
<feature type="repeat" description="Solcar" evidence="4">
    <location>
        <begin position="146"/>
        <end position="226"/>
    </location>
</feature>
<organism evidence="8">
    <name type="scientific">Octactis speculum</name>
    <dbReference type="NCBI Taxonomy" id="3111310"/>
    <lineage>
        <taxon>Eukaryota</taxon>
        <taxon>Sar</taxon>
        <taxon>Stramenopiles</taxon>
        <taxon>Ochrophyta</taxon>
        <taxon>Dictyochophyceae</taxon>
        <taxon>Dictyochales</taxon>
        <taxon>Dictyochaceae</taxon>
        <taxon>Octactis</taxon>
    </lineage>
</organism>
<keyword evidence="7" id="KW-0732">Signal</keyword>
<name>A0A7S2CJL7_9STRA</name>
<proteinExistence type="inferred from homology"/>
<evidence type="ECO:0000256" key="7">
    <source>
        <dbReference type="SAM" id="SignalP"/>
    </source>
</evidence>
<dbReference type="EMBL" id="HBGS01028957">
    <property type="protein sequence ID" value="CAD9425717.1"/>
    <property type="molecule type" value="Transcribed_RNA"/>
</dbReference>
<evidence type="ECO:0000256" key="1">
    <source>
        <dbReference type="ARBA" id="ARBA00004141"/>
    </source>
</evidence>
<reference evidence="8" key="1">
    <citation type="submission" date="2021-01" db="EMBL/GenBank/DDBJ databases">
        <authorList>
            <person name="Corre E."/>
            <person name="Pelletier E."/>
            <person name="Niang G."/>
            <person name="Scheremetjew M."/>
            <person name="Finn R."/>
            <person name="Kale V."/>
            <person name="Holt S."/>
            <person name="Cochrane G."/>
            <person name="Meng A."/>
            <person name="Brown T."/>
            <person name="Cohen L."/>
        </authorList>
    </citation>
    <scope>NUCLEOTIDE SEQUENCE</scope>
    <source>
        <strain evidence="8">CCMP1381</strain>
    </source>
</reference>
<dbReference type="Gene3D" id="1.50.40.10">
    <property type="entry name" value="Mitochondrial carrier domain"/>
    <property type="match status" value="1"/>
</dbReference>